<dbReference type="EMBL" id="SUPK01000003">
    <property type="protein sequence ID" value="TJY42679.1"/>
    <property type="molecule type" value="Genomic_DNA"/>
</dbReference>
<protein>
    <submittedName>
        <fullName evidence="2">Uncharacterized protein</fullName>
    </submittedName>
</protein>
<dbReference type="OrthoDB" id="2987718at2"/>
<keyword evidence="1" id="KW-1133">Transmembrane helix</keyword>
<proteinExistence type="predicted"/>
<dbReference type="AlphaFoldDB" id="A0A4V5LSD5"/>
<name>A0A4V5LSD5_9BACL</name>
<evidence type="ECO:0000313" key="2">
    <source>
        <dbReference type="EMBL" id="TJY42679.1"/>
    </source>
</evidence>
<reference evidence="2 3" key="1">
    <citation type="submission" date="2019-04" db="EMBL/GenBank/DDBJ databases">
        <title>Cohnella sp. nov., isolated from soil.</title>
        <authorList>
            <person name="Kim W."/>
        </authorList>
    </citation>
    <scope>NUCLEOTIDE SEQUENCE [LARGE SCALE GENOMIC DNA]</scope>
    <source>
        <strain evidence="2 3">CAU 1483</strain>
    </source>
</reference>
<gene>
    <name evidence="2" type="ORF">E5161_07460</name>
</gene>
<dbReference type="RefSeq" id="WP_136777098.1">
    <property type="nucleotide sequence ID" value="NZ_SUPK01000003.1"/>
</dbReference>
<keyword evidence="3" id="KW-1185">Reference proteome</keyword>
<keyword evidence="1" id="KW-0472">Membrane</keyword>
<evidence type="ECO:0000313" key="3">
    <source>
        <dbReference type="Proteomes" id="UP000309673"/>
    </source>
</evidence>
<sequence>MWKELNDKLKIFKNRVTTVRKELLVILIVCFVAIILFDSVLFRIPEWFTTAAIWGEMLYKLCFAYITGFVFYFLNIHLEKERAKVKLYVYIHNKIADIVRLNHDLMDTIVQASQKTVENYNPSLEEIKQYCLSVNPHQRCAIPRLPFEFNNYFLMIDFVHKDLKRIIDDLISIQANISIDVLELLAKIEDTVDNHVNLFQGVPTANRDLEVIHNGIHQLNGYTNDLYKTFHKKYKSHRWEYEQSYRGAEHQV</sequence>
<feature type="transmembrane region" description="Helical" evidence="1">
    <location>
        <begin position="57"/>
        <end position="78"/>
    </location>
</feature>
<accession>A0A4V5LSD5</accession>
<dbReference type="Proteomes" id="UP000309673">
    <property type="component" value="Unassembled WGS sequence"/>
</dbReference>
<organism evidence="2 3">
    <name type="scientific">Cohnella pontilimi</name>
    <dbReference type="NCBI Taxonomy" id="2564100"/>
    <lineage>
        <taxon>Bacteria</taxon>
        <taxon>Bacillati</taxon>
        <taxon>Bacillota</taxon>
        <taxon>Bacilli</taxon>
        <taxon>Bacillales</taxon>
        <taxon>Paenibacillaceae</taxon>
        <taxon>Cohnella</taxon>
    </lineage>
</organism>
<feature type="transmembrane region" description="Helical" evidence="1">
    <location>
        <begin position="23"/>
        <end position="45"/>
    </location>
</feature>
<comment type="caution">
    <text evidence="2">The sequence shown here is derived from an EMBL/GenBank/DDBJ whole genome shotgun (WGS) entry which is preliminary data.</text>
</comment>
<keyword evidence="1" id="KW-0812">Transmembrane</keyword>
<evidence type="ECO:0000256" key="1">
    <source>
        <dbReference type="SAM" id="Phobius"/>
    </source>
</evidence>